<dbReference type="GeneID" id="117233961"/>
<feature type="domain" description="EF-hand" evidence="15">
    <location>
        <begin position="282"/>
        <end position="317"/>
    </location>
</feature>
<name>A0A6J3KE54_9HYME</name>
<dbReference type="GO" id="GO:0019363">
    <property type="term" value="P:pyridine nucleotide biosynthetic process"/>
    <property type="evidence" value="ECO:0007669"/>
    <property type="project" value="UniProtKB-KW"/>
</dbReference>
<comment type="pathway">
    <text evidence="12">Cofactor biosynthesis; nicotinate biosynthesis; nicotinate from nicotinamide: step 1/1.</text>
</comment>
<dbReference type="InterPro" id="IPR000868">
    <property type="entry name" value="Isochorismatase-like_dom"/>
</dbReference>
<evidence type="ECO:0000256" key="14">
    <source>
        <dbReference type="ARBA" id="ARBA00043224"/>
    </source>
</evidence>
<reference evidence="17" key="1">
    <citation type="submission" date="2025-08" db="UniProtKB">
        <authorList>
            <consortium name="RefSeq"/>
        </authorList>
    </citation>
    <scope>IDENTIFICATION</scope>
    <source>
        <tissue evidence="17">Muscle</tissue>
    </source>
</reference>
<keyword evidence="7" id="KW-0378">Hydrolase</keyword>
<dbReference type="KEGG" id="bvk:117233961"/>
<dbReference type="PANTHER" id="PTHR11080:SF2">
    <property type="entry name" value="LD05707P"/>
    <property type="match status" value="1"/>
</dbReference>
<dbReference type="InterPro" id="IPR011992">
    <property type="entry name" value="EF-hand-dom_pair"/>
</dbReference>
<evidence type="ECO:0000256" key="5">
    <source>
        <dbReference type="ARBA" id="ARBA00022642"/>
    </source>
</evidence>
<dbReference type="Pfam" id="PF14382">
    <property type="entry name" value="ECR1_N"/>
    <property type="match status" value="1"/>
</dbReference>
<dbReference type="SUPFAM" id="SSF50249">
    <property type="entry name" value="Nucleic acid-binding proteins"/>
    <property type="match status" value="1"/>
</dbReference>
<dbReference type="CDD" id="cd01011">
    <property type="entry name" value="nicotinamidase"/>
    <property type="match status" value="1"/>
</dbReference>
<dbReference type="Pfam" id="PF15985">
    <property type="entry name" value="KH_6"/>
    <property type="match status" value="1"/>
</dbReference>
<organism evidence="16 17">
    <name type="scientific">Bombus vosnesenskii</name>
    <dbReference type="NCBI Taxonomy" id="207650"/>
    <lineage>
        <taxon>Eukaryota</taxon>
        <taxon>Metazoa</taxon>
        <taxon>Ecdysozoa</taxon>
        <taxon>Arthropoda</taxon>
        <taxon>Hexapoda</taxon>
        <taxon>Insecta</taxon>
        <taxon>Pterygota</taxon>
        <taxon>Neoptera</taxon>
        <taxon>Endopterygota</taxon>
        <taxon>Hymenoptera</taxon>
        <taxon>Apocrita</taxon>
        <taxon>Aculeata</taxon>
        <taxon>Apoidea</taxon>
        <taxon>Anthophila</taxon>
        <taxon>Apidae</taxon>
        <taxon>Bombus</taxon>
        <taxon>Pyrobombus</taxon>
    </lineage>
</organism>
<dbReference type="InterPro" id="IPR002048">
    <property type="entry name" value="EF_hand_dom"/>
</dbReference>
<dbReference type="FunFam" id="2.40.50.140:FF:000038">
    <property type="entry name" value="Exosome complex component RRP4"/>
    <property type="match status" value="1"/>
</dbReference>
<evidence type="ECO:0000256" key="9">
    <source>
        <dbReference type="ARBA" id="ARBA00022837"/>
    </source>
</evidence>
<dbReference type="SUPFAM" id="SSF54791">
    <property type="entry name" value="Eukaryotic type KH-domain (KH-domain type I)"/>
    <property type="match status" value="1"/>
</dbReference>
<dbReference type="InterPro" id="IPR003029">
    <property type="entry name" value="S1_domain"/>
</dbReference>
<dbReference type="InterPro" id="IPR012340">
    <property type="entry name" value="NA-bd_OB-fold"/>
</dbReference>
<dbReference type="InterPro" id="IPR018247">
    <property type="entry name" value="EF_Hand_1_Ca_BS"/>
</dbReference>
<dbReference type="Gene3D" id="2.40.50.140">
    <property type="entry name" value="Nucleic acid-binding proteins"/>
    <property type="match status" value="1"/>
</dbReference>
<dbReference type="GO" id="GO:0010468">
    <property type="term" value="P:regulation of gene expression"/>
    <property type="evidence" value="ECO:0007669"/>
    <property type="project" value="UniProtKB-ARBA"/>
</dbReference>
<dbReference type="PROSITE" id="PS50222">
    <property type="entry name" value="EF_HAND_2"/>
    <property type="match status" value="2"/>
</dbReference>
<evidence type="ECO:0000256" key="1">
    <source>
        <dbReference type="ARBA" id="ARBA00004123"/>
    </source>
</evidence>
<dbReference type="InterPro" id="IPR025721">
    <property type="entry name" value="Exosome_cplx_N_dom"/>
</dbReference>
<dbReference type="InterPro" id="IPR004088">
    <property type="entry name" value="KH_dom_type_1"/>
</dbReference>
<dbReference type="SUPFAM" id="SSF110324">
    <property type="entry name" value="Ribosomal L27 protein-like"/>
    <property type="match status" value="1"/>
</dbReference>
<dbReference type="AlphaFoldDB" id="A0A6J3KE54"/>
<dbReference type="Gene3D" id="3.40.50.850">
    <property type="entry name" value="Isochorismatase-like"/>
    <property type="match status" value="1"/>
</dbReference>
<dbReference type="GO" id="GO:0005634">
    <property type="term" value="C:nucleus"/>
    <property type="evidence" value="ECO:0007669"/>
    <property type="project" value="UniProtKB-SubCell"/>
</dbReference>
<evidence type="ECO:0000256" key="12">
    <source>
        <dbReference type="ARBA" id="ARBA00037900"/>
    </source>
</evidence>
<comment type="similarity">
    <text evidence="2">Belongs to the isochorismatase family.</text>
</comment>
<gene>
    <name evidence="17" type="primary">LOC117233961</name>
</gene>
<sequence>MMEEYPPINVRLAVNRVDLNIIKNEDIQPRIYTPGEEISSQPDFLRGHGTYVDDENTLRASVAGVLEKVNKLISIRPLKARYQGEIGDVVVGRITEVQQKRWKVDTNSKLDSVLLLSSVNLPGGELRRRSAEDEQTMRRYLQEGDLICAEVQSTFVDGSLSLHTRVLKYGKLSQGIMLKVSPALIKRKKTHFHNLANGASLILGNNGYIWIGASKKDTDRSEGGFTQDLSRIPQINREVCARLRNCILILAQCNIQLTDTSVTYAYEESMKYKVNELLEPESHQRNMDACFTAFDKDGDGYLSITEFEFICRALFRNDRGKIYNVDENQLKEMYSIFDLNGDGKIDREEFEICWNRWIKTCTRPKSAFLIVDVQNDFITGSLNIKQCAAQHDGSEVIEPINRLLEIVQFDAVFYSLDWHPMDHVSFIDNLHLRDVDPSSGISKEAAQVYDTITFRGPPLLKQRLWPRHCIQDSWGAELHKDLKIVDNAIKIYKGTNPEVDSYSVFWDNKKMMETSLSSQLQEKGATDIYICGLAYDVCVGATAVDALTNGYRTILIDDCSRGVDLVDIEKTKATVIADNGVIVNSSQVKAMVEGKDRRPELGYKLALEIKRKLNFVDDDNQ</sequence>
<keyword evidence="11" id="KW-0539">Nucleus</keyword>
<dbReference type="CDD" id="cd22525">
    <property type="entry name" value="KH-I_Rrp4_eukar"/>
    <property type="match status" value="1"/>
</dbReference>
<dbReference type="GO" id="GO:0003723">
    <property type="term" value="F:RNA binding"/>
    <property type="evidence" value="ECO:0007669"/>
    <property type="project" value="UniProtKB-KW"/>
</dbReference>
<dbReference type="CDD" id="cd05789">
    <property type="entry name" value="S1_Rrp4"/>
    <property type="match status" value="1"/>
</dbReference>
<keyword evidence="9" id="KW-0106">Calcium</keyword>
<evidence type="ECO:0000256" key="3">
    <source>
        <dbReference type="ARBA" id="ARBA00009155"/>
    </source>
</evidence>
<dbReference type="SMART" id="SM00316">
    <property type="entry name" value="S1"/>
    <property type="match status" value="1"/>
</dbReference>
<evidence type="ECO:0000313" key="16">
    <source>
        <dbReference type="Proteomes" id="UP000504631"/>
    </source>
</evidence>
<keyword evidence="6" id="KW-0479">Metal-binding</keyword>
<dbReference type="SUPFAM" id="SSF52499">
    <property type="entry name" value="Isochorismatase-like hydrolases"/>
    <property type="match status" value="1"/>
</dbReference>
<dbReference type="CTD" id="42348"/>
<dbReference type="PANTHER" id="PTHR11080">
    <property type="entry name" value="PYRAZINAMIDASE/NICOTINAMIDASE"/>
    <property type="match status" value="1"/>
</dbReference>
<evidence type="ECO:0000256" key="2">
    <source>
        <dbReference type="ARBA" id="ARBA00006336"/>
    </source>
</evidence>
<dbReference type="Pfam" id="PF13499">
    <property type="entry name" value="EF-hand_7"/>
    <property type="match status" value="1"/>
</dbReference>
<evidence type="ECO:0000313" key="17">
    <source>
        <dbReference type="RefSeq" id="XP_033350636.1"/>
    </source>
</evidence>
<dbReference type="GO" id="GO:0008936">
    <property type="term" value="F:nicotinamidase activity"/>
    <property type="evidence" value="ECO:0007669"/>
    <property type="project" value="UniProtKB-EC"/>
</dbReference>
<evidence type="ECO:0000256" key="11">
    <source>
        <dbReference type="ARBA" id="ARBA00023242"/>
    </source>
</evidence>
<keyword evidence="16" id="KW-1185">Reference proteome</keyword>
<dbReference type="SMART" id="SM00054">
    <property type="entry name" value="EFh"/>
    <property type="match status" value="2"/>
</dbReference>
<proteinExistence type="inferred from homology"/>
<keyword evidence="4" id="KW-0698">rRNA processing</keyword>
<keyword evidence="8" id="KW-0271">Exosome</keyword>
<comment type="similarity">
    <text evidence="3">Belongs to the RRP4 family.</text>
</comment>
<feature type="domain" description="EF-hand" evidence="15">
    <location>
        <begin position="325"/>
        <end position="360"/>
    </location>
</feature>
<dbReference type="PROSITE" id="PS00018">
    <property type="entry name" value="EF_HAND_1"/>
    <property type="match status" value="2"/>
</dbReference>
<dbReference type="EC" id="3.5.1.19" evidence="13"/>
<evidence type="ECO:0000256" key="13">
    <source>
        <dbReference type="ARBA" id="ARBA00039017"/>
    </source>
</evidence>
<evidence type="ECO:0000259" key="15">
    <source>
        <dbReference type="PROSITE" id="PS50222"/>
    </source>
</evidence>
<evidence type="ECO:0000256" key="10">
    <source>
        <dbReference type="ARBA" id="ARBA00022884"/>
    </source>
</evidence>
<dbReference type="InterPro" id="IPR036380">
    <property type="entry name" value="Isochorismatase-like_sf"/>
</dbReference>
<evidence type="ECO:0000256" key="8">
    <source>
        <dbReference type="ARBA" id="ARBA00022835"/>
    </source>
</evidence>
<dbReference type="InterPro" id="IPR052347">
    <property type="entry name" value="Isochorismatase_Nicotinamidase"/>
</dbReference>
<evidence type="ECO:0000256" key="6">
    <source>
        <dbReference type="ARBA" id="ARBA00022723"/>
    </source>
</evidence>
<protein>
    <recommendedName>
        <fullName evidence="13">nicotinamidase</fullName>
        <ecNumber evidence="13">3.5.1.19</ecNumber>
    </recommendedName>
    <alternativeName>
        <fullName evidence="14">Nicotinamide deamidase</fullName>
    </alternativeName>
</protein>
<dbReference type="Proteomes" id="UP000504631">
    <property type="component" value="Unplaced"/>
</dbReference>
<dbReference type="Gene3D" id="1.10.238.10">
    <property type="entry name" value="EF-hand"/>
    <property type="match status" value="1"/>
</dbReference>
<dbReference type="CDD" id="cd00051">
    <property type="entry name" value="EFh"/>
    <property type="match status" value="1"/>
</dbReference>
<dbReference type="GO" id="GO:0006364">
    <property type="term" value="P:rRNA processing"/>
    <property type="evidence" value="ECO:0007669"/>
    <property type="project" value="UniProtKB-KW"/>
</dbReference>
<keyword evidence="5" id="KW-0662">Pyridine nucleotide biosynthesis</keyword>
<dbReference type="InterPro" id="IPR036612">
    <property type="entry name" value="KH_dom_type_1_sf"/>
</dbReference>
<dbReference type="InterPro" id="IPR048565">
    <property type="entry name" value="S1_RRP4"/>
</dbReference>
<dbReference type="Pfam" id="PF21266">
    <property type="entry name" value="S1_RRP4"/>
    <property type="match status" value="1"/>
</dbReference>
<dbReference type="GO" id="GO:0000178">
    <property type="term" value="C:exosome (RNase complex)"/>
    <property type="evidence" value="ECO:0007669"/>
    <property type="project" value="UniProtKB-KW"/>
</dbReference>
<dbReference type="Gene3D" id="2.40.50.100">
    <property type="match status" value="1"/>
</dbReference>
<dbReference type="RefSeq" id="XP_033350636.1">
    <property type="nucleotide sequence ID" value="XM_033494745.1"/>
</dbReference>
<dbReference type="SUPFAM" id="SSF47473">
    <property type="entry name" value="EF-hand"/>
    <property type="match status" value="1"/>
</dbReference>
<keyword evidence="10" id="KW-0694">RNA-binding</keyword>
<dbReference type="GO" id="GO:0005509">
    <property type="term" value="F:calcium ion binding"/>
    <property type="evidence" value="ECO:0007669"/>
    <property type="project" value="InterPro"/>
</dbReference>
<accession>A0A6J3KE54</accession>
<evidence type="ECO:0000256" key="4">
    <source>
        <dbReference type="ARBA" id="ARBA00022552"/>
    </source>
</evidence>
<dbReference type="Pfam" id="PF00857">
    <property type="entry name" value="Isochorismatase"/>
    <property type="match status" value="1"/>
</dbReference>
<evidence type="ECO:0000256" key="7">
    <source>
        <dbReference type="ARBA" id="ARBA00022801"/>
    </source>
</evidence>
<comment type="subcellular location">
    <subcellularLocation>
        <location evidence="1">Nucleus</location>
    </subcellularLocation>
</comment>